<dbReference type="Pfam" id="PF07730">
    <property type="entry name" value="HisKA_3"/>
    <property type="match status" value="1"/>
</dbReference>
<evidence type="ECO:0000256" key="10">
    <source>
        <dbReference type="SAM" id="Phobius"/>
    </source>
</evidence>
<evidence type="ECO:0000256" key="3">
    <source>
        <dbReference type="ARBA" id="ARBA00022553"/>
    </source>
</evidence>
<organism evidence="12 13">
    <name type="scientific">Streptomyces gardneri</name>
    <dbReference type="NCBI Taxonomy" id="66892"/>
    <lineage>
        <taxon>Bacteria</taxon>
        <taxon>Bacillati</taxon>
        <taxon>Actinomycetota</taxon>
        <taxon>Actinomycetes</taxon>
        <taxon>Kitasatosporales</taxon>
        <taxon>Streptomycetaceae</taxon>
        <taxon>Streptomyces</taxon>
    </lineage>
</organism>
<dbReference type="GO" id="GO:0000155">
    <property type="term" value="F:phosphorelay sensor kinase activity"/>
    <property type="evidence" value="ECO:0007669"/>
    <property type="project" value="InterPro"/>
</dbReference>
<feature type="transmembrane region" description="Helical" evidence="10">
    <location>
        <begin position="138"/>
        <end position="162"/>
    </location>
</feature>
<dbReference type="SMART" id="SM00387">
    <property type="entry name" value="HATPase_c"/>
    <property type="match status" value="1"/>
</dbReference>
<reference evidence="12 13" key="1">
    <citation type="submission" date="2019-06" db="EMBL/GenBank/DDBJ databases">
        <title>Whole genome shotgun sequence of Streptomyces gardneri NBRC 12865.</title>
        <authorList>
            <person name="Hosoyama A."/>
            <person name="Uohara A."/>
            <person name="Ohji S."/>
            <person name="Ichikawa N."/>
        </authorList>
    </citation>
    <scope>NUCLEOTIDE SEQUENCE [LARGE SCALE GENOMIC DNA]</scope>
    <source>
        <strain evidence="12 13">NBRC 12865</strain>
    </source>
</reference>
<feature type="region of interest" description="Disordered" evidence="9">
    <location>
        <begin position="364"/>
        <end position="389"/>
    </location>
</feature>
<evidence type="ECO:0000256" key="1">
    <source>
        <dbReference type="ARBA" id="ARBA00000085"/>
    </source>
</evidence>
<dbReference type="SUPFAM" id="SSF55874">
    <property type="entry name" value="ATPase domain of HSP90 chaperone/DNA topoisomerase II/histidine kinase"/>
    <property type="match status" value="1"/>
</dbReference>
<comment type="caution">
    <text evidence="12">The sequence shown here is derived from an EMBL/GenBank/DDBJ whole genome shotgun (WGS) entry which is preliminary data.</text>
</comment>
<evidence type="ECO:0000256" key="4">
    <source>
        <dbReference type="ARBA" id="ARBA00022679"/>
    </source>
</evidence>
<dbReference type="Proteomes" id="UP000315226">
    <property type="component" value="Unassembled WGS sequence"/>
</dbReference>
<dbReference type="InterPro" id="IPR011712">
    <property type="entry name" value="Sig_transdc_His_kin_sub3_dim/P"/>
</dbReference>
<name>A0A4Y3RY51_9ACTN</name>
<keyword evidence="3" id="KW-0597">Phosphoprotein</keyword>
<keyword evidence="7" id="KW-0067">ATP-binding</keyword>
<keyword evidence="10" id="KW-1133">Transmembrane helix</keyword>
<keyword evidence="10" id="KW-0472">Membrane</keyword>
<dbReference type="InterPro" id="IPR050482">
    <property type="entry name" value="Sensor_HK_TwoCompSys"/>
</dbReference>
<evidence type="ECO:0000256" key="7">
    <source>
        <dbReference type="ARBA" id="ARBA00022840"/>
    </source>
</evidence>
<feature type="transmembrane region" description="Helical" evidence="10">
    <location>
        <begin position="113"/>
        <end position="132"/>
    </location>
</feature>
<keyword evidence="13" id="KW-1185">Reference proteome</keyword>
<feature type="transmembrane region" description="Helical" evidence="10">
    <location>
        <begin position="42"/>
        <end position="61"/>
    </location>
</feature>
<feature type="transmembrane region" description="Helical" evidence="10">
    <location>
        <begin position="12"/>
        <end position="30"/>
    </location>
</feature>
<evidence type="ECO:0000256" key="9">
    <source>
        <dbReference type="SAM" id="MobiDB-lite"/>
    </source>
</evidence>
<keyword evidence="5" id="KW-0547">Nucleotide-binding</keyword>
<dbReference type="Gene3D" id="1.20.5.1930">
    <property type="match status" value="1"/>
</dbReference>
<dbReference type="Pfam" id="PF23539">
    <property type="entry name" value="DUF7134"/>
    <property type="match status" value="1"/>
</dbReference>
<keyword evidence="10" id="KW-0812">Transmembrane</keyword>
<keyword evidence="4" id="KW-0808">Transferase</keyword>
<dbReference type="InterPro" id="IPR055558">
    <property type="entry name" value="DUF7134"/>
</dbReference>
<dbReference type="RefSeq" id="WP_141303070.1">
    <property type="nucleotide sequence ID" value="NZ_BJMN01000088.1"/>
</dbReference>
<dbReference type="GO" id="GO:0046983">
    <property type="term" value="F:protein dimerization activity"/>
    <property type="evidence" value="ECO:0007669"/>
    <property type="project" value="InterPro"/>
</dbReference>
<dbReference type="PANTHER" id="PTHR24421">
    <property type="entry name" value="NITRATE/NITRITE SENSOR PROTEIN NARX-RELATED"/>
    <property type="match status" value="1"/>
</dbReference>
<dbReference type="GO" id="GO:0016020">
    <property type="term" value="C:membrane"/>
    <property type="evidence" value="ECO:0007669"/>
    <property type="project" value="InterPro"/>
</dbReference>
<accession>A0A4Y3RY51</accession>
<dbReference type="EMBL" id="BJMN01000088">
    <property type="protein sequence ID" value="GEB62304.1"/>
    <property type="molecule type" value="Genomic_DNA"/>
</dbReference>
<evidence type="ECO:0000259" key="11">
    <source>
        <dbReference type="SMART" id="SM00387"/>
    </source>
</evidence>
<feature type="domain" description="Histidine kinase/HSP90-like ATPase" evidence="11">
    <location>
        <begin position="292"/>
        <end position="384"/>
    </location>
</feature>
<comment type="catalytic activity">
    <reaction evidence="1">
        <text>ATP + protein L-histidine = ADP + protein N-phospho-L-histidine.</text>
        <dbReference type="EC" id="2.7.13.3"/>
    </reaction>
</comment>
<evidence type="ECO:0000256" key="5">
    <source>
        <dbReference type="ARBA" id="ARBA00022741"/>
    </source>
</evidence>
<dbReference type="GO" id="GO:0005524">
    <property type="term" value="F:ATP binding"/>
    <property type="evidence" value="ECO:0007669"/>
    <property type="project" value="UniProtKB-KW"/>
</dbReference>
<sequence length="389" mass="40906">MRVPRRLQDIHLLALDLATALLITIVYVGFTRMSGDDVQPGYTGPAWAGVLVAAAVGLPVAVRRPWPVPAAVTALAGASAATLLDITREPWTAVGLTLYMVALTVPPRRSVPVLATSLTLAAAAVTAGEVVVTPAETWSGALGVTAMVWLVLGGGWVAGFAVRTRRAREADRAAHRAERALVEERLRIARELHDIVSHSLSLIVVKAGVAGHVAQRRPEEAQEALRVIEQTGRAAMTEMRRTLGVLRTDSRSAPLGPVPGVDALGGLADQARQAGVDVDLDVRVPDGGLPAGIALAVHRIVQESLTNAVRHASPARCRVTVEADAREVRIDVTDDGIRGAGRERTGGHGLMGMRERAMTHGGTFSAGPRPEGGFAVSVRLPQDGTRTTA</sequence>
<dbReference type="PANTHER" id="PTHR24421:SF10">
    <property type="entry name" value="NITRATE_NITRITE SENSOR PROTEIN NARQ"/>
    <property type="match status" value="1"/>
</dbReference>
<evidence type="ECO:0000256" key="8">
    <source>
        <dbReference type="ARBA" id="ARBA00023012"/>
    </source>
</evidence>
<dbReference type="AlphaFoldDB" id="A0A4Y3RY51"/>
<dbReference type="OrthoDB" id="227596at2"/>
<dbReference type="InterPro" id="IPR003594">
    <property type="entry name" value="HATPase_dom"/>
</dbReference>
<dbReference type="CDD" id="cd16917">
    <property type="entry name" value="HATPase_UhpB-NarQ-NarX-like"/>
    <property type="match status" value="1"/>
</dbReference>
<dbReference type="InterPro" id="IPR036890">
    <property type="entry name" value="HATPase_C_sf"/>
</dbReference>
<dbReference type="EC" id="2.7.13.3" evidence="2"/>
<evidence type="ECO:0000256" key="2">
    <source>
        <dbReference type="ARBA" id="ARBA00012438"/>
    </source>
</evidence>
<gene>
    <name evidence="12" type="ORF">SGA01_79090</name>
</gene>
<dbReference type="Gene3D" id="3.30.565.10">
    <property type="entry name" value="Histidine kinase-like ATPase, C-terminal domain"/>
    <property type="match status" value="1"/>
</dbReference>
<proteinExistence type="predicted"/>
<evidence type="ECO:0000256" key="6">
    <source>
        <dbReference type="ARBA" id="ARBA00022777"/>
    </source>
</evidence>
<protein>
    <recommendedName>
        <fullName evidence="2">histidine kinase</fullName>
        <ecNumber evidence="2">2.7.13.3</ecNumber>
    </recommendedName>
</protein>
<evidence type="ECO:0000313" key="13">
    <source>
        <dbReference type="Proteomes" id="UP000315226"/>
    </source>
</evidence>
<keyword evidence="8" id="KW-0902">Two-component regulatory system</keyword>
<evidence type="ECO:0000313" key="12">
    <source>
        <dbReference type="EMBL" id="GEB62304.1"/>
    </source>
</evidence>
<keyword evidence="6" id="KW-0418">Kinase</keyword>
<dbReference type="Pfam" id="PF02518">
    <property type="entry name" value="HATPase_c"/>
    <property type="match status" value="1"/>
</dbReference>